<dbReference type="EMBL" id="VFOZ01000002">
    <property type="protein sequence ID" value="TQL91060.1"/>
    <property type="molecule type" value="Genomic_DNA"/>
</dbReference>
<comment type="caution">
    <text evidence="1">The sequence shown here is derived from an EMBL/GenBank/DDBJ whole genome shotgun (WGS) entry which is preliminary data.</text>
</comment>
<dbReference type="OrthoDB" id="2082235at2"/>
<evidence type="ECO:0000313" key="1">
    <source>
        <dbReference type="EMBL" id="TQL91060.1"/>
    </source>
</evidence>
<dbReference type="Proteomes" id="UP000316096">
    <property type="component" value="Unassembled WGS sequence"/>
</dbReference>
<dbReference type="GO" id="GO:0016874">
    <property type="term" value="F:ligase activity"/>
    <property type="evidence" value="ECO:0007669"/>
    <property type="project" value="UniProtKB-KW"/>
</dbReference>
<dbReference type="SUPFAM" id="SSF55144">
    <property type="entry name" value="LigT-like"/>
    <property type="match status" value="1"/>
</dbReference>
<keyword evidence="2" id="KW-1185">Reference proteome</keyword>
<dbReference type="AlphaFoldDB" id="A0A543C1V4"/>
<dbReference type="Pfam" id="PF13563">
    <property type="entry name" value="2_5_RNA_ligase2"/>
    <property type="match status" value="1"/>
</dbReference>
<name>A0A543C1V4_9ACTN</name>
<proteinExistence type="predicted"/>
<evidence type="ECO:0000313" key="2">
    <source>
        <dbReference type="Proteomes" id="UP000316096"/>
    </source>
</evidence>
<dbReference type="RefSeq" id="WP_141963070.1">
    <property type="nucleotide sequence ID" value="NZ_VFOZ01000002.1"/>
</dbReference>
<keyword evidence="1" id="KW-0436">Ligase</keyword>
<reference evidence="1 2" key="1">
    <citation type="submission" date="2019-06" db="EMBL/GenBank/DDBJ databases">
        <title>Sequencing the genomes of 1000 actinobacteria strains.</title>
        <authorList>
            <person name="Klenk H.-P."/>
        </authorList>
    </citation>
    <scope>NUCLEOTIDE SEQUENCE [LARGE SCALE GENOMIC DNA]</scope>
    <source>
        <strain evidence="1 2">DSM 102200</strain>
    </source>
</reference>
<protein>
    <submittedName>
        <fullName evidence="1">2'-5' RNA ligase superfamily protein</fullName>
    </submittedName>
</protein>
<sequence>MDPTQTALTVAIPEAEPAVGPLRASPDPSHVTVLYPFLPPERIDERILSVIGDVVAAVPRFDVVFRRVGWFGDRVVWLAPEPDGPFRRLTAAMCRRFPETPPYGGEHTGSTPHLTVRHGEPRRLLDRAAEAVSTRLPIRATVASVQLVTGPPEPGPWRTLAEFLLGEPV</sequence>
<organism evidence="1 2">
    <name type="scientific">Actinoallomurus bryophytorum</name>
    <dbReference type="NCBI Taxonomy" id="1490222"/>
    <lineage>
        <taxon>Bacteria</taxon>
        <taxon>Bacillati</taxon>
        <taxon>Actinomycetota</taxon>
        <taxon>Actinomycetes</taxon>
        <taxon>Streptosporangiales</taxon>
        <taxon>Thermomonosporaceae</taxon>
        <taxon>Actinoallomurus</taxon>
    </lineage>
</organism>
<gene>
    <name evidence="1" type="ORF">FB559_8383</name>
</gene>
<dbReference type="Gene3D" id="3.90.1140.10">
    <property type="entry name" value="Cyclic phosphodiesterase"/>
    <property type="match status" value="1"/>
</dbReference>
<accession>A0A543C1V4</accession>
<dbReference type="InterPro" id="IPR009097">
    <property type="entry name" value="Cyclic_Pdiesterase"/>
</dbReference>